<proteinExistence type="predicted"/>
<dbReference type="AlphaFoldDB" id="B7P3T8"/>
<reference evidence="2" key="2">
    <citation type="submission" date="2020-05" db="UniProtKB">
        <authorList>
            <consortium name="EnsemblMetazoa"/>
        </authorList>
    </citation>
    <scope>IDENTIFICATION</scope>
    <source>
        <strain evidence="2">wikel</strain>
    </source>
</reference>
<sequence>MFLSTSQYLYVIPPMTLNEPVIEYDHAVKNKNNNPCVAEPQEILHWLHVHQMLWERRMVFHFAPFEVMVEFL</sequence>
<dbReference type="VEuPathDB" id="VectorBase:ISCI000102"/>
<dbReference type="EMBL" id="ABJB010471900">
    <property type="status" value="NOT_ANNOTATED_CDS"/>
    <property type="molecule type" value="Genomic_DNA"/>
</dbReference>
<dbReference type="VEuPathDB" id="VectorBase:ISCW000102"/>
<evidence type="ECO:0000313" key="1">
    <source>
        <dbReference type="EMBL" id="EEC01260.1"/>
    </source>
</evidence>
<accession>B7P3T8</accession>
<name>B7P3T8_IXOSC</name>
<dbReference type="HOGENOM" id="CLU_2724999_0_0_1"/>
<gene>
    <name evidence="1" type="ORF">IscW_ISCW000102</name>
</gene>
<keyword evidence="3" id="KW-1185">Reference proteome</keyword>
<dbReference type="Proteomes" id="UP000001555">
    <property type="component" value="Unassembled WGS sequence"/>
</dbReference>
<dbReference type="PaxDb" id="6945-B7P3T8"/>
<protein>
    <submittedName>
        <fullName evidence="1 2">Uncharacterized protein</fullName>
    </submittedName>
</protein>
<reference evidence="1 3" key="1">
    <citation type="submission" date="2008-03" db="EMBL/GenBank/DDBJ databases">
        <title>Annotation of Ixodes scapularis.</title>
        <authorList>
            <consortium name="Ixodes scapularis Genome Project Consortium"/>
            <person name="Caler E."/>
            <person name="Hannick L.I."/>
            <person name="Bidwell S."/>
            <person name="Joardar V."/>
            <person name="Thiagarajan M."/>
            <person name="Amedeo P."/>
            <person name="Galinsky K.J."/>
            <person name="Schobel S."/>
            <person name="Inman J."/>
            <person name="Hostetler J."/>
            <person name="Miller J."/>
            <person name="Hammond M."/>
            <person name="Megy K."/>
            <person name="Lawson D."/>
            <person name="Kodira C."/>
            <person name="Sutton G."/>
            <person name="Meyer J."/>
            <person name="Hill C.A."/>
            <person name="Birren B."/>
            <person name="Nene V."/>
            <person name="Collins F."/>
            <person name="Alarcon-Chaidez F."/>
            <person name="Wikel S."/>
            <person name="Strausberg R."/>
        </authorList>
    </citation>
    <scope>NUCLEOTIDE SEQUENCE [LARGE SCALE GENOMIC DNA]</scope>
    <source>
        <strain evidence="3">Wikel</strain>
        <strain evidence="1">Wikel colony</strain>
    </source>
</reference>
<evidence type="ECO:0000313" key="3">
    <source>
        <dbReference type="Proteomes" id="UP000001555"/>
    </source>
</evidence>
<dbReference type="EMBL" id="DS630482">
    <property type="protein sequence ID" value="EEC01260.1"/>
    <property type="molecule type" value="Genomic_DNA"/>
</dbReference>
<organism>
    <name type="scientific">Ixodes scapularis</name>
    <name type="common">Black-legged tick</name>
    <name type="synonym">Deer tick</name>
    <dbReference type="NCBI Taxonomy" id="6945"/>
    <lineage>
        <taxon>Eukaryota</taxon>
        <taxon>Metazoa</taxon>
        <taxon>Ecdysozoa</taxon>
        <taxon>Arthropoda</taxon>
        <taxon>Chelicerata</taxon>
        <taxon>Arachnida</taxon>
        <taxon>Acari</taxon>
        <taxon>Parasitiformes</taxon>
        <taxon>Ixodida</taxon>
        <taxon>Ixodoidea</taxon>
        <taxon>Ixodidae</taxon>
        <taxon>Ixodinae</taxon>
        <taxon>Ixodes</taxon>
    </lineage>
</organism>
<dbReference type="EnsemblMetazoa" id="ISCW000102-RA">
    <property type="protein sequence ID" value="ISCW000102-PA"/>
    <property type="gene ID" value="ISCW000102"/>
</dbReference>
<dbReference type="InParanoid" id="B7P3T8"/>
<evidence type="ECO:0000313" key="2">
    <source>
        <dbReference type="EnsemblMetazoa" id="ISCW000102-PA"/>
    </source>
</evidence>